<dbReference type="Proteomes" id="UP000814140">
    <property type="component" value="Unassembled WGS sequence"/>
</dbReference>
<evidence type="ECO:0000313" key="1">
    <source>
        <dbReference type="EMBL" id="KAI0056571.1"/>
    </source>
</evidence>
<sequence length="800" mass="90756">MDRLADEILQLIINELDSPSSFTRVSKRYYQFSEDPYVRAHYFLSRYGRIQAIYGALGRGRLMNERVIDILLSSGAHLSRYVVQVAIHHYFRSSSPFIKTQWVRSLSFPMFSHFLKVAADKLGDIPTAKGDDDGTIFTSFIKESRYPIAMRSTKAEDIIELLEKYKDPIMAQFPLALAIEPRLLPLAVANGFHMDCRYRDFVFRRMFERSTGVTEQRTAEILHNVRELCRLDSSMFVSRTVAAEVLMEAQTNESGYAVLKALDRKGELKFELQSVVEGLIKLFVKTRSITTPQTVSALRHLWKDFPSKDHVVRLVLLLTVFVPSPGSPPPTVAALHTKLQDLKLSPLSKQDVHRVLLNPFVDCFSLLLEYSKTYCELTEDEFFDFVKNIAVQCLEIPTKGKMLKTMYQCHPGLDDAILSVVSKEYQIMIDDLPSPEDERACATFEARLCRDLAFSRSHGLFLPTDLDGPEIEEVDKGQEQRSSEEDVEVHEVGVPIVAQSSSEVSELGEIGQETLSQVIRQDELAPARHFKQVGRMIGEEFGALHPTTAVFMTHAVINDNMPILQQYLNRQVPVTLKHFKLLARLGRAPNPALFRSIQAGAEFFFSEEDYLGKNSSIKVKKETNTITDTVPTQRPPSTLSPPTGSSSRVTLTSARGCRRPRRSAAVTVTSYAVPDSDDEEIADEKPSFDVRIQVKKRKVESNLQRWIKHLASVQKEEQKRYNEKKKLLEATIPAGIRRRIPKSDFLKVLSGSLRDLRKADQTKRQQLYGPDAPAEDYSEGDDDEYQCRARPTKRRKTGPA</sequence>
<dbReference type="EMBL" id="MU277262">
    <property type="protein sequence ID" value="KAI0056571.1"/>
    <property type="molecule type" value="Genomic_DNA"/>
</dbReference>
<reference evidence="1" key="1">
    <citation type="submission" date="2021-03" db="EMBL/GenBank/DDBJ databases">
        <authorList>
            <consortium name="DOE Joint Genome Institute"/>
            <person name="Ahrendt S."/>
            <person name="Looney B.P."/>
            <person name="Miyauchi S."/>
            <person name="Morin E."/>
            <person name="Drula E."/>
            <person name="Courty P.E."/>
            <person name="Chicoki N."/>
            <person name="Fauchery L."/>
            <person name="Kohler A."/>
            <person name="Kuo A."/>
            <person name="Labutti K."/>
            <person name="Pangilinan J."/>
            <person name="Lipzen A."/>
            <person name="Riley R."/>
            <person name="Andreopoulos W."/>
            <person name="He G."/>
            <person name="Johnson J."/>
            <person name="Barry K.W."/>
            <person name="Grigoriev I.V."/>
            <person name="Nagy L."/>
            <person name="Hibbett D."/>
            <person name="Henrissat B."/>
            <person name="Matheny P.B."/>
            <person name="Labbe J."/>
            <person name="Martin F."/>
        </authorList>
    </citation>
    <scope>NUCLEOTIDE SEQUENCE</scope>
    <source>
        <strain evidence="1">HHB10654</strain>
    </source>
</reference>
<reference evidence="1" key="2">
    <citation type="journal article" date="2022" name="New Phytol.">
        <title>Evolutionary transition to the ectomycorrhizal habit in the genomes of a hyperdiverse lineage of mushroom-forming fungi.</title>
        <authorList>
            <person name="Looney B."/>
            <person name="Miyauchi S."/>
            <person name="Morin E."/>
            <person name="Drula E."/>
            <person name="Courty P.E."/>
            <person name="Kohler A."/>
            <person name="Kuo A."/>
            <person name="LaButti K."/>
            <person name="Pangilinan J."/>
            <person name="Lipzen A."/>
            <person name="Riley R."/>
            <person name="Andreopoulos W."/>
            <person name="He G."/>
            <person name="Johnson J."/>
            <person name="Nolan M."/>
            <person name="Tritt A."/>
            <person name="Barry K.W."/>
            <person name="Grigoriev I.V."/>
            <person name="Nagy L.G."/>
            <person name="Hibbett D."/>
            <person name="Henrissat B."/>
            <person name="Matheny P.B."/>
            <person name="Labbe J."/>
            <person name="Martin F.M."/>
        </authorList>
    </citation>
    <scope>NUCLEOTIDE SEQUENCE</scope>
    <source>
        <strain evidence="1">HHB10654</strain>
    </source>
</reference>
<organism evidence="1 2">
    <name type="scientific">Artomyces pyxidatus</name>
    <dbReference type="NCBI Taxonomy" id="48021"/>
    <lineage>
        <taxon>Eukaryota</taxon>
        <taxon>Fungi</taxon>
        <taxon>Dikarya</taxon>
        <taxon>Basidiomycota</taxon>
        <taxon>Agaricomycotina</taxon>
        <taxon>Agaricomycetes</taxon>
        <taxon>Russulales</taxon>
        <taxon>Auriscalpiaceae</taxon>
        <taxon>Artomyces</taxon>
    </lineage>
</organism>
<evidence type="ECO:0000313" key="2">
    <source>
        <dbReference type="Proteomes" id="UP000814140"/>
    </source>
</evidence>
<gene>
    <name evidence="1" type="ORF">BV25DRAFT_1872733</name>
</gene>
<proteinExistence type="predicted"/>
<comment type="caution">
    <text evidence="1">The sequence shown here is derived from an EMBL/GenBank/DDBJ whole genome shotgun (WGS) entry which is preliminary data.</text>
</comment>
<keyword evidence="2" id="KW-1185">Reference proteome</keyword>
<protein>
    <submittedName>
        <fullName evidence="1">Uncharacterized protein</fullName>
    </submittedName>
</protein>
<accession>A0ACB8SLJ6</accession>
<name>A0ACB8SLJ6_9AGAM</name>